<evidence type="ECO:0000256" key="4">
    <source>
        <dbReference type="ARBA" id="ARBA00022989"/>
    </source>
</evidence>
<evidence type="ECO:0000256" key="3">
    <source>
        <dbReference type="ARBA" id="ARBA00022960"/>
    </source>
</evidence>
<dbReference type="PANTHER" id="PTHR30474">
    <property type="entry name" value="CELL CYCLE PROTEIN"/>
    <property type="match status" value="1"/>
</dbReference>
<dbReference type="EMBL" id="JAIGYQ010000001">
    <property type="protein sequence ID" value="MBX7489923.1"/>
    <property type="molecule type" value="Genomic_DNA"/>
</dbReference>
<sequence>MFGFNRRILTYFDFTLPLLIMPIILLSWYLIDENNVFLGNKVLIYVFVGLLVFVVVFLIPLRRMSWFIIGFYWVNILLLVAVEFFGDTRLGAQRWLEIPFVHFTFQPSETMKPALILMMAYLISKNPPKKNGYKFLDFLKLSFFVLLPFVLVLKQPDLGTALVLLLMSCGMLFLIGVNYKIWLTMLAGVMLLSPILYANLHDYQKRRIMDFVLKEPDYQVRQSIIAIGSGGVHGKDKEQATQAAYKFLPIATSDFIFPYFAERFGFVGVIGLFILYAVLIFHIFSMSNIDEKDYFLKVVSYCVGLLVFIYSGVNIAMTIGLAPVVGIPLPLFSYGGSSFITFIILFAILENLLAFKYRFVYNHNSFSKRALSSAG</sequence>
<evidence type="ECO:0000256" key="5">
    <source>
        <dbReference type="ARBA" id="ARBA00023136"/>
    </source>
</evidence>
<reference evidence="9 10" key="1">
    <citation type="submission" date="2021-08" db="EMBL/GenBank/DDBJ databases">
        <title>Helicobacter spp. isolated from feces of Anatolian Ground Squirrel (Spermophilus xanthoprymnus) in Turkey.</title>
        <authorList>
            <person name="Aydin F."/>
            <person name="Abay S."/>
            <person name="Kayman T."/>
            <person name="Karakaya E."/>
            <person name="Saticioglu I.B."/>
        </authorList>
    </citation>
    <scope>NUCLEOTIDE SEQUENCE [LARGE SCALE GENOMIC DNA]</scope>
    <source>
        <strain evidence="9 10">Faydin-H70</strain>
    </source>
</reference>
<dbReference type="RefSeq" id="WP_221531195.1">
    <property type="nucleotide sequence ID" value="NZ_JAIGYP010000001.1"/>
</dbReference>
<dbReference type="Pfam" id="PF01098">
    <property type="entry name" value="FTSW_RODA_SPOVE"/>
    <property type="match status" value="1"/>
</dbReference>
<dbReference type="InterPro" id="IPR001182">
    <property type="entry name" value="FtsW/RodA"/>
</dbReference>
<dbReference type="InterPro" id="IPR018365">
    <property type="entry name" value="Cell_cycle_FtsW-rel_CS"/>
</dbReference>
<dbReference type="PANTHER" id="PTHR30474:SF1">
    <property type="entry name" value="PEPTIDOGLYCAN GLYCOSYLTRANSFERASE MRDB"/>
    <property type="match status" value="1"/>
</dbReference>
<evidence type="ECO:0000313" key="9">
    <source>
        <dbReference type="EMBL" id="MBX7489923.1"/>
    </source>
</evidence>
<feature type="transmembrane region" description="Helical" evidence="8">
    <location>
        <begin position="66"/>
        <end position="85"/>
    </location>
</feature>
<feature type="transmembrane region" description="Helical" evidence="8">
    <location>
        <begin position="42"/>
        <end position="59"/>
    </location>
</feature>
<keyword evidence="3" id="KW-0133">Cell shape</keyword>
<comment type="caution">
    <text evidence="9">The sequence shown here is derived from an EMBL/GenBank/DDBJ whole genome shotgun (WGS) entry which is preliminary data.</text>
</comment>
<feature type="transmembrane region" description="Helical" evidence="8">
    <location>
        <begin position="182"/>
        <end position="200"/>
    </location>
</feature>
<organism evidence="9 10">
    <name type="scientific">Helicobacter turcicus</name>
    <dbReference type="NCBI Taxonomy" id="2867412"/>
    <lineage>
        <taxon>Bacteria</taxon>
        <taxon>Pseudomonadati</taxon>
        <taxon>Campylobacterota</taxon>
        <taxon>Epsilonproteobacteria</taxon>
        <taxon>Campylobacterales</taxon>
        <taxon>Helicobacteraceae</taxon>
        <taxon>Helicobacter</taxon>
    </lineage>
</organism>
<feature type="transmembrane region" description="Helical" evidence="8">
    <location>
        <begin position="12"/>
        <end position="30"/>
    </location>
</feature>
<protein>
    <recommendedName>
        <fullName evidence="7">Cell wall polymerase</fullName>
    </recommendedName>
    <alternativeName>
        <fullName evidence="6">Peptidoglycan polymerase</fullName>
    </alternativeName>
</protein>
<evidence type="ECO:0000313" key="10">
    <source>
        <dbReference type="Proteomes" id="UP000700059"/>
    </source>
</evidence>
<evidence type="ECO:0000256" key="8">
    <source>
        <dbReference type="SAM" id="Phobius"/>
    </source>
</evidence>
<proteinExistence type="predicted"/>
<keyword evidence="5 8" id="KW-0472">Membrane</keyword>
<feature type="transmembrane region" description="Helical" evidence="8">
    <location>
        <begin position="264"/>
        <end position="286"/>
    </location>
</feature>
<accession>A0ABS7JKK3</accession>
<evidence type="ECO:0000256" key="2">
    <source>
        <dbReference type="ARBA" id="ARBA00022692"/>
    </source>
</evidence>
<dbReference type="Proteomes" id="UP000700059">
    <property type="component" value="Unassembled WGS sequence"/>
</dbReference>
<keyword evidence="4 8" id="KW-1133">Transmembrane helix</keyword>
<feature type="transmembrane region" description="Helical" evidence="8">
    <location>
        <begin position="135"/>
        <end position="152"/>
    </location>
</feature>
<evidence type="ECO:0000256" key="7">
    <source>
        <dbReference type="ARBA" id="ARBA00033270"/>
    </source>
</evidence>
<keyword evidence="2 8" id="KW-0812">Transmembrane</keyword>
<evidence type="ECO:0000256" key="6">
    <source>
        <dbReference type="ARBA" id="ARBA00032370"/>
    </source>
</evidence>
<evidence type="ECO:0000256" key="1">
    <source>
        <dbReference type="ARBA" id="ARBA00004141"/>
    </source>
</evidence>
<name>A0ABS7JKK3_9HELI</name>
<feature type="transmembrane region" description="Helical" evidence="8">
    <location>
        <begin position="331"/>
        <end position="349"/>
    </location>
</feature>
<comment type="subcellular location">
    <subcellularLocation>
        <location evidence="1">Membrane</location>
        <topology evidence="1">Multi-pass membrane protein</topology>
    </subcellularLocation>
</comment>
<keyword evidence="10" id="KW-1185">Reference proteome</keyword>
<feature type="transmembrane region" description="Helical" evidence="8">
    <location>
        <begin position="298"/>
        <end position="325"/>
    </location>
</feature>
<feature type="transmembrane region" description="Helical" evidence="8">
    <location>
        <begin position="158"/>
        <end position="175"/>
    </location>
</feature>
<gene>
    <name evidence="9" type="ORF">K4G57_00300</name>
</gene>
<dbReference type="PROSITE" id="PS00428">
    <property type="entry name" value="FTSW_RODA_SPOVE"/>
    <property type="match status" value="1"/>
</dbReference>